<evidence type="ECO:0000313" key="2">
    <source>
        <dbReference type="EMBL" id="MFC4130381.1"/>
    </source>
</evidence>
<organism evidence="2 3">
    <name type="scientific">Hamadaea flava</name>
    <dbReference type="NCBI Taxonomy" id="1742688"/>
    <lineage>
        <taxon>Bacteria</taxon>
        <taxon>Bacillati</taxon>
        <taxon>Actinomycetota</taxon>
        <taxon>Actinomycetes</taxon>
        <taxon>Micromonosporales</taxon>
        <taxon>Micromonosporaceae</taxon>
        <taxon>Hamadaea</taxon>
    </lineage>
</organism>
<evidence type="ECO:0000313" key="3">
    <source>
        <dbReference type="Proteomes" id="UP001595816"/>
    </source>
</evidence>
<proteinExistence type="predicted"/>
<gene>
    <name evidence="2" type="ORF">ACFOZ4_07175</name>
</gene>
<sequence length="193" mass="21046">MTDPNDKLLYDPKLYHNLPPEDRPSQFISDYKDIQINVKDLDSFAKSLQAELEQNYLPHRDQVATELAAGDVYTNQGFTEFIDALQRHAEIRQVTLNRLFDHGTGTGTLSEAATIISSNYGSADAYSAATAKNVDTVMTQAPTTQETPVDTNTQVRTDPQVYVPGTNTTVTVPQDTTTTTPGGSQDDGTDVSG</sequence>
<reference evidence="3" key="1">
    <citation type="journal article" date="2019" name="Int. J. Syst. Evol. Microbiol.">
        <title>The Global Catalogue of Microorganisms (GCM) 10K type strain sequencing project: providing services to taxonomists for standard genome sequencing and annotation.</title>
        <authorList>
            <consortium name="The Broad Institute Genomics Platform"/>
            <consortium name="The Broad Institute Genome Sequencing Center for Infectious Disease"/>
            <person name="Wu L."/>
            <person name="Ma J."/>
        </authorList>
    </citation>
    <scope>NUCLEOTIDE SEQUENCE [LARGE SCALE GENOMIC DNA]</scope>
    <source>
        <strain evidence="3">CGMCC 4.7289</strain>
    </source>
</reference>
<feature type="compositionally biased region" description="Low complexity" evidence="1">
    <location>
        <begin position="165"/>
        <end position="186"/>
    </location>
</feature>
<feature type="region of interest" description="Disordered" evidence="1">
    <location>
        <begin position="165"/>
        <end position="193"/>
    </location>
</feature>
<name>A0ABV8LHG9_9ACTN</name>
<keyword evidence="3" id="KW-1185">Reference proteome</keyword>
<protein>
    <submittedName>
        <fullName evidence="2">Uncharacterized protein</fullName>
    </submittedName>
</protein>
<dbReference type="EMBL" id="JBHSAY010000005">
    <property type="protein sequence ID" value="MFC4130381.1"/>
    <property type="molecule type" value="Genomic_DNA"/>
</dbReference>
<accession>A0ABV8LHG9</accession>
<evidence type="ECO:0000256" key="1">
    <source>
        <dbReference type="SAM" id="MobiDB-lite"/>
    </source>
</evidence>
<comment type="caution">
    <text evidence="2">The sequence shown here is derived from an EMBL/GenBank/DDBJ whole genome shotgun (WGS) entry which is preliminary data.</text>
</comment>
<dbReference type="Proteomes" id="UP001595816">
    <property type="component" value="Unassembled WGS sequence"/>
</dbReference>
<dbReference type="RefSeq" id="WP_253758000.1">
    <property type="nucleotide sequence ID" value="NZ_JAMZDZ010000001.1"/>
</dbReference>